<feature type="transmembrane region" description="Helical" evidence="1">
    <location>
        <begin position="164"/>
        <end position="187"/>
    </location>
</feature>
<accession>A0AB34KAQ1</accession>
<dbReference type="AlphaFoldDB" id="A0AB34KAQ1"/>
<evidence type="ECO:0000313" key="3">
    <source>
        <dbReference type="Proteomes" id="UP000803884"/>
    </source>
</evidence>
<dbReference type="GeneID" id="96010502"/>
<reference evidence="2 3" key="1">
    <citation type="journal article" date="2020" name="Microbiol. Resour. Announc.">
        <title>Draft Genome Sequence of a Cladosporium Species Isolated from the Mesophotic Ascidian Didemnum maculosum.</title>
        <authorList>
            <person name="Gioti A."/>
            <person name="Siaperas R."/>
            <person name="Nikolaivits E."/>
            <person name="Le Goff G."/>
            <person name="Ouazzani J."/>
            <person name="Kotoulas G."/>
            <person name="Topakas E."/>
        </authorList>
    </citation>
    <scope>NUCLEOTIDE SEQUENCE [LARGE SCALE GENOMIC DNA]</scope>
    <source>
        <strain evidence="2 3">TM138-S3</strain>
    </source>
</reference>
<dbReference type="Proteomes" id="UP000803884">
    <property type="component" value="Unassembled WGS sequence"/>
</dbReference>
<comment type="caution">
    <text evidence="2">The sequence shown here is derived from an EMBL/GenBank/DDBJ whole genome shotgun (WGS) entry which is preliminary data.</text>
</comment>
<evidence type="ECO:0000256" key="1">
    <source>
        <dbReference type="SAM" id="Phobius"/>
    </source>
</evidence>
<organism evidence="2 3">
    <name type="scientific">Cladosporium halotolerans</name>
    <dbReference type="NCBI Taxonomy" id="1052096"/>
    <lineage>
        <taxon>Eukaryota</taxon>
        <taxon>Fungi</taxon>
        <taxon>Dikarya</taxon>
        <taxon>Ascomycota</taxon>
        <taxon>Pezizomycotina</taxon>
        <taxon>Dothideomycetes</taxon>
        <taxon>Dothideomycetidae</taxon>
        <taxon>Cladosporiales</taxon>
        <taxon>Cladosporiaceae</taxon>
        <taxon>Cladosporium</taxon>
    </lineage>
</organism>
<keyword evidence="3" id="KW-1185">Reference proteome</keyword>
<feature type="transmembrane region" description="Helical" evidence="1">
    <location>
        <begin position="132"/>
        <end position="158"/>
    </location>
</feature>
<dbReference type="EMBL" id="JAAQHG020000061">
    <property type="protein sequence ID" value="KAL1582177.1"/>
    <property type="molecule type" value="Genomic_DNA"/>
</dbReference>
<name>A0AB34KAQ1_9PEZI</name>
<sequence>MSFLAALFPKHTHLCAIHELASVFLTMYEKAGSSLEQSMPLTTGISELPRMPEANDTPVQVREFLAHLLSAKRLFPNESIQRIVEKWTLGSGQELHSYTPYMFFDVFGREEGWIIYKEVKVYIYREERKREVFSMSTIVIGLLSFEITMIGLFCWSFSQLLVVQAQVTAVLALLGAFACVVAVAGLLGTERPEARAENELIEGTKHGALPL</sequence>
<keyword evidence="1" id="KW-0812">Transmembrane</keyword>
<protein>
    <submittedName>
        <fullName evidence="2">Uncharacterized protein</fullName>
    </submittedName>
</protein>
<dbReference type="RefSeq" id="XP_069225284.1">
    <property type="nucleotide sequence ID" value="XM_069377664.1"/>
</dbReference>
<gene>
    <name evidence="2" type="ORF">WHR41_09060</name>
</gene>
<evidence type="ECO:0000313" key="2">
    <source>
        <dbReference type="EMBL" id="KAL1582177.1"/>
    </source>
</evidence>
<proteinExistence type="predicted"/>
<keyword evidence="1" id="KW-0472">Membrane</keyword>
<keyword evidence="1" id="KW-1133">Transmembrane helix</keyword>